<sequence length="114" mass="12543">MKPRLLLMATLLLGFLAGWWLNPGVRLPEASLLVEFENASDQLITSLKLDFGHASGQSSLLALRLAPGEKRSLFLNHPPAAGFNVLVSYADGLQQDFCANRGTQGQQQRVILRR</sequence>
<dbReference type="EMBL" id="FPJW01000002">
    <property type="protein sequence ID" value="SFX23085.1"/>
    <property type="molecule type" value="Genomic_DNA"/>
</dbReference>
<organism evidence="1 2">
    <name type="scientific">Marinospirillum alkaliphilum DSM 21637</name>
    <dbReference type="NCBI Taxonomy" id="1122209"/>
    <lineage>
        <taxon>Bacteria</taxon>
        <taxon>Pseudomonadati</taxon>
        <taxon>Pseudomonadota</taxon>
        <taxon>Gammaproteobacteria</taxon>
        <taxon>Oceanospirillales</taxon>
        <taxon>Oceanospirillaceae</taxon>
        <taxon>Marinospirillum</taxon>
    </lineage>
</organism>
<proteinExistence type="predicted"/>
<accession>A0A1K1VET5</accession>
<evidence type="ECO:0000313" key="2">
    <source>
        <dbReference type="Proteomes" id="UP000182350"/>
    </source>
</evidence>
<keyword evidence="2" id="KW-1185">Reference proteome</keyword>
<dbReference type="RefSeq" id="WP_072325147.1">
    <property type="nucleotide sequence ID" value="NZ_FPJW01000002.1"/>
</dbReference>
<gene>
    <name evidence="1" type="ORF">SAMN02745752_00909</name>
</gene>
<dbReference type="STRING" id="1122209.SAMN02745752_00909"/>
<name>A0A1K1VET5_9GAMM</name>
<dbReference type="AlphaFoldDB" id="A0A1K1VET5"/>
<protein>
    <submittedName>
        <fullName evidence="1">Uncharacterized protein</fullName>
    </submittedName>
</protein>
<dbReference type="Proteomes" id="UP000182350">
    <property type="component" value="Unassembled WGS sequence"/>
</dbReference>
<evidence type="ECO:0000313" key="1">
    <source>
        <dbReference type="EMBL" id="SFX23085.1"/>
    </source>
</evidence>
<dbReference type="OrthoDB" id="5624633at2"/>
<reference evidence="1 2" key="1">
    <citation type="submission" date="2016-11" db="EMBL/GenBank/DDBJ databases">
        <authorList>
            <person name="Jaros S."/>
            <person name="Januszkiewicz K."/>
            <person name="Wedrychowicz H."/>
        </authorList>
    </citation>
    <scope>NUCLEOTIDE SEQUENCE [LARGE SCALE GENOMIC DNA]</scope>
    <source>
        <strain evidence="1 2">DSM 21637</strain>
    </source>
</reference>